<evidence type="ECO:0000313" key="2">
    <source>
        <dbReference type="EMBL" id="KAK9939044.1"/>
    </source>
</evidence>
<evidence type="ECO:0000259" key="1">
    <source>
        <dbReference type="Pfam" id="PF00394"/>
    </source>
</evidence>
<feature type="domain" description="Plastocyanin-like" evidence="1">
    <location>
        <begin position="1"/>
        <end position="65"/>
    </location>
</feature>
<dbReference type="InterPro" id="IPR001117">
    <property type="entry name" value="Cu-oxidase_2nd"/>
</dbReference>
<dbReference type="Gene3D" id="2.60.40.420">
    <property type="entry name" value="Cupredoxins - blue copper proteins"/>
    <property type="match status" value="1"/>
</dbReference>
<dbReference type="AlphaFoldDB" id="A0AAW1XT06"/>
<organism evidence="2 3">
    <name type="scientific">Rubus argutus</name>
    <name type="common">Southern blackberry</name>
    <dbReference type="NCBI Taxonomy" id="59490"/>
    <lineage>
        <taxon>Eukaryota</taxon>
        <taxon>Viridiplantae</taxon>
        <taxon>Streptophyta</taxon>
        <taxon>Embryophyta</taxon>
        <taxon>Tracheophyta</taxon>
        <taxon>Spermatophyta</taxon>
        <taxon>Magnoliopsida</taxon>
        <taxon>eudicotyledons</taxon>
        <taxon>Gunneridae</taxon>
        <taxon>Pentapetalae</taxon>
        <taxon>rosids</taxon>
        <taxon>fabids</taxon>
        <taxon>Rosales</taxon>
        <taxon>Rosaceae</taxon>
        <taxon>Rosoideae</taxon>
        <taxon>Rosoideae incertae sedis</taxon>
        <taxon>Rubus</taxon>
    </lineage>
</organism>
<reference evidence="2 3" key="1">
    <citation type="journal article" date="2023" name="G3 (Bethesda)">
        <title>A chromosome-length genome assembly and annotation of blackberry (Rubus argutus, cv. 'Hillquist').</title>
        <authorList>
            <person name="Bruna T."/>
            <person name="Aryal R."/>
            <person name="Dudchenko O."/>
            <person name="Sargent D.J."/>
            <person name="Mead D."/>
            <person name="Buti M."/>
            <person name="Cavallini A."/>
            <person name="Hytonen T."/>
            <person name="Andres J."/>
            <person name="Pham M."/>
            <person name="Weisz D."/>
            <person name="Mascagni F."/>
            <person name="Usai G."/>
            <person name="Natali L."/>
            <person name="Bassil N."/>
            <person name="Fernandez G.E."/>
            <person name="Lomsadze A."/>
            <person name="Armour M."/>
            <person name="Olukolu B."/>
            <person name="Poorten T."/>
            <person name="Britton C."/>
            <person name="Davik J."/>
            <person name="Ashrafi H."/>
            <person name="Aiden E.L."/>
            <person name="Borodovsky M."/>
            <person name="Worthington M."/>
        </authorList>
    </citation>
    <scope>NUCLEOTIDE SEQUENCE [LARGE SCALE GENOMIC DNA]</scope>
    <source>
        <strain evidence="2">PI 553951</strain>
    </source>
</reference>
<name>A0AAW1XT06_RUBAR</name>
<sequence>MVVVEADGNYVEPLAVDDVGIYSSKSYSVLINTNQDPFKNYWVSIGVRGREPNTLQGLTLLNYNPNSPSKLPTSSTLVTSCWNDTAHSKSFTTKILALMGSSKPTRRDLVSNVMCKIHSSNH</sequence>
<dbReference type="EMBL" id="JBEDUW010000003">
    <property type="protein sequence ID" value="KAK9939044.1"/>
    <property type="molecule type" value="Genomic_DNA"/>
</dbReference>
<dbReference type="Proteomes" id="UP001457282">
    <property type="component" value="Unassembled WGS sequence"/>
</dbReference>
<comment type="caution">
    <text evidence="2">The sequence shown here is derived from an EMBL/GenBank/DDBJ whole genome shotgun (WGS) entry which is preliminary data.</text>
</comment>
<dbReference type="InterPro" id="IPR008972">
    <property type="entry name" value="Cupredoxin"/>
</dbReference>
<evidence type="ECO:0000313" key="3">
    <source>
        <dbReference type="Proteomes" id="UP001457282"/>
    </source>
</evidence>
<protein>
    <recommendedName>
        <fullName evidence="1">Plastocyanin-like domain-containing protein</fullName>
    </recommendedName>
</protein>
<dbReference type="SUPFAM" id="SSF49503">
    <property type="entry name" value="Cupredoxins"/>
    <property type="match status" value="1"/>
</dbReference>
<gene>
    <name evidence="2" type="ORF">M0R45_015753</name>
</gene>
<dbReference type="Pfam" id="PF00394">
    <property type="entry name" value="Cu-oxidase"/>
    <property type="match status" value="1"/>
</dbReference>
<keyword evidence="3" id="KW-1185">Reference proteome</keyword>
<accession>A0AAW1XT06</accession>
<proteinExistence type="predicted"/>